<feature type="signal peptide" evidence="2">
    <location>
        <begin position="1"/>
        <end position="33"/>
    </location>
</feature>
<name>A0A173LRF6_9ACTN</name>
<dbReference type="SUPFAM" id="SSF56219">
    <property type="entry name" value="DNase I-like"/>
    <property type="match status" value="1"/>
</dbReference>
<dbReference type="InterPro" id="IPR001322">
    <property type="entry name" value="Lamin_tail_dom"/>
</dbReference>
<feature type="compositionally biased region" description="Acidic residues" evidence="1">
    <location>
        <begin position="799"/>
        <end position="808"/>
    </location>
</feature>
<feature type="chain" id="PRO_5008008868" description="LTD domain-containing protein" evidence="2">
    <location>
        <begin position="34"/>
        <end position="836"/>
    </location>
</feature>
<feature type="compositionally biased region" description="Acidic residues" evidence="1">
    <location>
        <begin position="207"/>
        <end position="231"/>
    </location>
</feature>
<dbReference type="RefSeq" id="WP_067474156.1">
    <property type="nucleotide sequence ID" value="NZ_CP015961.1"/>
</dbReference>
<keyword evidence="5" id="KW-1185">Reference proteome</keyword>
<dbReference type="AlphaFoldDB" id="A0A173LRF6"/>
<dbReference type="Pfam" id="PF03372">
    <property type="entry name" value="Exo_endo_phos"/>
    <property type="match status" value="1"/>
</dbReference>
<sequence length="836" mass="87652">MRPKSFARRFGGRMSTSVLAAALVLGGTSGVIAAGPAAAQGTGLYISEYVEGTGNNKAIELFNPGAEAIDLSGYRVAVYANGQTTANSYTLSGEVAPGETFLFGSSRASFAGQLDASTGAGLWNGDDAVVLFRGDEVVDSLGRVGEQPAGGAWGTGEASTKDSTLRRTGGVPDTIIDDAFDPATAGWKGFGVDVFDDLGEEPGGPTDPEDPEDPEDPTDPEEPGEPGDPADCEAPAEKIGAVQGEGATSPRTGDTVTVQGVVTASFQQPGGYNGYFVQDAGDGSDATSDGIFVYAQGKDERAEGDVVRVTGKVGEHYEMTQITQSGDATVCDTGAEKPAPAELSLPMDDEAREAVEGMSVVLGEGVINESFNYDRYGELTLGSERHAQPTNLHRPGSDEAKALAASNLADSITLDDGINSQNPNPIRHPNGEDYSPENRFRMGDTLREVTGVMHYSFDKWRIQPTAGAEYEETNPRTPAPEVPGSLTVASANVLNYFTTLADEDPNARGANNAAEFERQKAKIVSQLAEIDADVFGLMEIENNSDKAVNDLVDGLNAKIGSEEYAAVETGALGTDAITTALIYKPAKVERVGEFSALTESVDPNFDTSRHRPALAQVFKDKATGEEFSVVVNHLKSKGSACGAGDPEDPNGQGNCNRTRVEGAKALANWINTDENLSRSGRTLVIGDLNSYAKEDPIVALEDAGFENMVAKFGGDDAYSYVFDGQTGYLDHALATAKLTGEIEGVADWHNNSDEPDINDYNLDFGRSPAYFEDNPYRASDHDPVIVGFTPGGNGAPGDGGDDSDDDGEPQPSGPLGSLGSIGSDSLALLGRFGSAN</sequence>
<gene>
    <name evidence="4" type="ORF">BJL86_2912</name>
</gene>
<dbReference type="EMBL" id="CP015961">
    <property type="protein sequence ID" value="ANI93672.1"/>
    <property type="molecule type" value="Genomic_DNA"/>
</dbReference>
<dbReference type="NCBIfam" id="NF033681">
    <property type="entry name" value="ExeM_NucH_DNase"/>
    <property type="match status" value="1"/>
</dbReference>
<dbReference type="Pfam" id="PF00932">
    <property type="entry name" value="LTD"/>
    <property type="match status" value="1"/>
</dbReference>
<accession>A0A173LRF6</accession>
<evidence type="ECO:0000259" key="3">
    <source>
        <dbReference type="PROSITE" id="PS51841"/>
    </source>
</evidence>
<dbReference type="PANTHER" id="PTHR42834">
    <property type="entry name" value="ENDONUCLEASE/EXONUCLEASE/PHOSPHATASE FAMILY PROTEIN (AFU_ORTHOLOGUE AFUA_3G09210)"/>
    <property type="match status" value="1"/>
</dbReference>
<dbReference type="Proteomes" id="UP000186104">
    <property type="component" value="Chromosome"/>
</dbReference>
<feature type="region of interest" description="Disordered" evidence="1">
    <location>
        <begin position="143"/>
        <end position="177"/>
    </location>
</feature>
<dbReference type="PROSITE" id="PS51841">
    <property type="entry name" value="LTD"/>
    <property type="match status" value="1"/>
</dbReference>
<dbReference type="CDD" id="cd04486">
    <property type="entry name" value="YhcR_OBF_like"/>
    <property type="match status" value="1"/>
</dbReference>
<evidence type="ECO:0000256" key="2">
    <source>
        <dbReference type="SAM" id="SignalP"/>
    </source>
</evidence>
<feature type="compositionally biased region" description="Gly residues" evidence="1">
    <location>
        <begin position="789"/>
        <end position="798"/>
    </location>
</feature>
<proteinExistence type="predicted"/>
<dbReference type="PANTHER" id="PTHR42834:SF1">
    <property type="entry name" value="ENDONUCLEASE_EXONUCLEASE_PHOSPHATASE FAMILY PROTEIN (AFU_ORTHOLOGUE AFUA_3G09210)"/>
    <property type="match status" value="1"/>
</dbReference>
<evidence type="ECO:0000256" key="1">
    <source>
        <dbReference type="SAM" id="MobiDB-lite"/>
    </source>
</evidence>
<keyword evidence="2" id="KW-0732">Signal</keyword>
<dbReference type="GO" id="GO:0003824">
    <property type="term" value="F:catalytic activity"/>
    <property type="evidence" value="ECO:0007669"/>
    <property type="project" value="InterPro"/>
</dbReference>
<reference evidence="4 5" key="1">
    <citation type="submission" date="2016-06" db="EMBL/GenBank/DDBJ databases">
        <title>Complete genome sequence of a saline-alkali tolerant type strain Dietzia timorensis ID05-A0528T.</title>
        <authorList>
            <person name="Wu X."/>
        </authorList>
    </citation>
    <scope>NUCLEOTIDE SEQUENCE [LARGE SCALE GENOMIC DNA]</scope>
    <source>
        <strain evidence="4 5">ID05-A0528</strain>
    </source>
</reference>
<dbReference type="CDD" id="cd10283">
    <property type="entry name" value="MnuA_DNase1-like"/>
    <property type="match status" value="1"/>
</dbReference>
<evidence type="ECO:0000313" key="5">
    <source>
        <dbReference type="Proteomes" id="UP000186104"/>
    </source>
</evidence>
<protein>
    <recommendedName>
        <fullName evidence="3">LTD domain-containing protein</fullName>
    </recommendedName>
</protein>
<feature type="domain" description="LTD" evidence="3">
    <location>
        <begin position="33"/>
        <end position="145"/>
    </location>
</feature>
<organism evidence="4 5">
    <name type="scientific">Dietzia timorensis</name>
    <dbReference type="NCBI Taxonomy" id="499555"/>
    <lineage>
        <taxon>Bacteria</taxon>
        <taxon>Bacillati</taxon>
        <taxon>Actinomycetota</taxon>
        <taxon>Actinomycetes</taxon>
        <taxon>Mycobacteriales</taxon>
        <taxon>Dietziaceae</taxon>
        <taxon>Dietzia</taxon>
    </lineage>
</organism>
<feature type="region of interest" description="Disordered" evidence="1">
    <location>
        <begin position="190"/>
        <end position="234"/>
    </location>
</feature>
<feature type="region of interest" description="Disordered" evidence="1">
    <location>
        <begin position="781"/>
        <end position="823"/>
    </location>
</feature>
<feature type="region of interest" description="Disordered" evidence="1">
    <location>
        <begin position="413"/>
        <end position="437"/>
    </location>
</feature>
<dbReference type="InterPro" id="IPR036691">
    <property type="entry name" value="Endo/exonu/phosph_ase_sf"/>
</dbReference>
<feature type="compositionally biased region" description="Low complexity" evidence="1">
    <location>
        <begin position="809"/>
        <end position="823"/>
    </location>
</feature>
<dbReference type="Gene3D" id="3.60.10.10">
    <property type="entry name" value="Endonuclease/exonuclease/phosphatase"/>
    <property type="match status" value="1"/>
</dbReference>
<dbReference type="KEGG" id="dtm:BJL86_2912"/>
<dbReference type="InterPro" id="IPR047971">
    <property type="entry name" value="ExeM-like"/>
</dbReference>
<dbReference type="STRING" id="499555.BJL86_2912"/>
<dbReference type="InterPro" id="IPR005135">
    <property type="entry name" value="Endo/exonuclease/phosphatase"/>
</dbReference>
<evidence type="ECO:0000313" key="4">
    <source>
        <dbReference type="EMBL" id="ANI93672.1"/>
    </source>
</evidence>